<proteinExistence type="predicted"/>
<gene>
    <name evidence="1" type="ORF">Nepgr_016289</name>
</gene>
<protein>
    <submittedName>
        <fullName evidence="1">Uncharacterized protein</fullName>
    </submittedName>
</protein>
<reference evidence="1" key="1">
    <citation type="submission" date="2023-05" db="EMBL/GenBank/DDBJ databases">
        <title>Nepenthes gracilis genome sequencing.</title>
        <authorList>
            <person name="Fukushima K."/>
        </authorList>
    </citation>
    <scope>NUCLEOTIDE SEQUENCE</scope>
    <source>
        <strain evidence="1">SING2019-196</strain>
    </source>
</reference>
<evidence type="ECO:0000313" key="2">
    <source>
        <dbReference type="Proteomes" id="UP001279734"/>
    </source>
</evidence>
<evidence type="ECO:0000313" key="1">
    <source>
        <dbReference type="EMBL" id="GMH14448.1"/>
    </source>
</evidence>
<name>A0AAD3SMG0_NEPGR</name>
<dbReference type="Proteomes" id="UP001279734">
    <property type="component" value="Unassembled WGS sequence"/>
</dbReference>
<organism evidence="1 2">
    <name type="scientific">Nepenthes gracilis</name>
    <name type="common">Slender pitcher plant</name>
    <dbReference type="NCBI Taxonomy" id="150966"/>
    <lineage>
        <taxon>Eukaryota</taxon>
        <taxon>Viridiplantae</taxon>
        <taxon>Streptophyta</taxon>
        <taxon>Embryophyta</taxon>
        <taxon>Tracheophyta</taxon>
        <taxon>Spermatophyta</taxon>
        <taxon>Magnoliopsida</taxon>
        <taxon>eudicotyledons</taxon>
        <taxon>Gunneridae</taxon>
        <taxon>Pentapetalae</taxon>
        <taxon>Caryophyllales</taxon>
        <taxon>Nepenthaceae</taxon>
        <taxon>Nepenthes</taxon>
    </lineage>
</organism>
<dbReference type="PANTHER" id="PTHR36074:SF1">
    <property type="entry name" value="ISOPENTENYL-DIPHOSPHATE DELTA-ISOMERASE"/>
    <property type="match status" value="1"/>
</dbReference>
<dbReference type="AlphaFoldDB" id="A0AAD3SMG0"/>
<comment type="caution">
    <text evidence="1">The sequence shown here is derived from an EMBL/GenBank/DDBJ whole genome shotgun (WGS) entry which is preliminary data.</text>
</comment>
<dbReference type="EMBL" id="BSYO01000014">
    <property type="protein sequence ID" value="GMH14448.1"/>
    <property type="molecule type" value="Genomic_DNA"/>
</dbReference>
<keyword evidence="2" id="KW-1185">Reference proteome</keyword>
<accession>A0AAD3SMG0</accession>
<dbReference type="PANTHER" id="PTHR36074">
    <property type="entry name" value="ISOPENTENYL-DIPHOSPHATE DELTA-ISOMERASE"/>
    <property type="match status" value="1"/>
</dbReference>
<sequence length="332" mass="36689">MAGVAILLDLLRKNPNFQSTKTLHSFGSFSAKVAVSASAASAAAIYPFGFRAFFGNDGISVAHSDAGPAWSADHISGIHNMPGYIVQPDSLRYPTKVYSIELKPLLSAFQWKTLAMTTLRSFLMCYLPLLEPRTQHDDDDEDFLQDGSEHRNVDLVIPFKKSVKQIIRESTVVTTRRVLERLAVAHISQRMAWKLLKDARKSALRKSHRGMPTFVYFCSVTKTTFRAHCLGVAALWFVQVGIDIYRCLSRLFGSKEDVEDEDKKEEFQLLGKKVFVATVKCSSSLVFASIGAGIGATLIHPSIGQWIGCAAGDLVGPLVVGVCFDKILHYEL</sequence>